<reference evidence="1 2" key="1">
    <citation type="journal article" date="2024" name="BMC Genomics">
        <title>Genome assembly of redclaw crayfish (Cherax quadricarinatus) provides insights into its immune adaptation and hypoxia tolerance.</title>
        <authorList>
            <person name="Liu Z."/>
            <person name="Zheng J."/>
            <person name="Li H."/>
            <person name="Fang K."/>
            <person name="Wang S."/>
            <person name="He J."/>
            <person name="Zhou D."/>
            <person name="Weng S."/>
            <person name="Chi M."/>
            <person name="Gu Z."/>
            <person name="He J."/>
            <person name="Li F."/>
            <person name="Wang M."/>
        </authorList>
    </citation>
    <scope>NUCLEOTIDE SEQUENCE [LARGE SCALE GENOMIC DNA]</scope>
    <source>
        <strain evidence="1">ZL_2023a</strain>
    </source>
</reference>
<sequence length="361" mass="41284">MSTLLALRDQRAVVRYLYLKKTDPTEIHKQLTGVCGEGTATYKVIRAWIQDFQDGREDLMDQCQRCIGSNGGINGSVAPTDPAIVVRLEELINSNRRITLEQASELVNASQHTAQTIITNVLGLKRVCERWVPRLLTPEQRQTRIATCQELVDRYEAEGDEFLEKIVTGDETYVTYFLPERRTSTVTKASGPYEKARLTQTKFRVLYAIYYDMQGLLLAHPVPEQTQMTAEYYSYLLRDLLVPAIKRKRRGPGGKERDIILLHENTAMHNAKVIALTLKDLQIEILPHPPDSPDLLPSEYWLYPHLKEQIKGSSFKDRSSTWSAIHHHTNSFTENELAASIRKLPDRWNRVIDFSGGLHIL</sequence>
<evidence type="ECO:0000313" key="2">
    <source>
        <dbReference type="Proteomes" id="UP001445076"/>
    </source>
</evidence>
<keyword evidence="2" id="KW-1185">Reference proteome</keyword>
<organism evidence="1 2">
    <name type="scientific">Cherax quadricarinatus</name>
    <name type="common">Australian red claw crayfish</name>
    <dbReference type="NCBI Taxonomy" id="27406"/>
    <lineage>
        <taxon>Eukaryota</taxon>
        <taxon>Metazoa</taxon>
        <taxon>Ecdysozoa</taxon>
        <taxon>Arthropoda</taxon>
        <taxon>Crustacea</taxon>
        <taxon>Multicrustacea</taxon>
        <taxon>Malacostraca</taxon>
        <taxon>Eumalacostraca</taxon>
        <taxon>Eucarida</taxon>
        <taxon>Decapoda</taxon>
        <taxon>Pleocyemata</taxon>
        <taxon>Astacidea</taxon>
        <taxon>Parastacoidea</taxon>
        <taxon>Parastacidae</taxon>
        <taxon>Cherax</taxon>
    </lineage>
</organism>
<dbReference type="PANTHER" id="PTHR46060:SF1">
    <property type="entry name" value="MARINER MOS1 TRANSPOSASE-LIKE PROTEIN"/>
    <property type="match status" value="1"/>
</dbReference>
<comment type="caution">
    <text evidence="1">The sequence shown here is derived from an EMBL/GenBank/DDBJ whole genome shotgun (WGS) entry which is preliminary data.</text>
</comment>
<dbReference type="EMBL" id="JARKIK010004051">
    <property type="protein sequence ID" value="KAK8718814.1"/>
    <property type="molecule type" value="Genomic_DNA"/>
</dbReference>
<dbReference type="PANTHER" id="PTHR46060">
    <property type="entry name" value="MARINER MOS1 TRANSPOSASE-LIKE PROTEIN"/>
    <property type="match status" value="1"/>
</dbReference>
<dbReference type="InterPro" id="IPR052709">
    <property type="entry name" value="Transposase-MT_Hybrid"/>
</dbReference>
<evidence type="ECO:0008006" key="3">
    <source>
        <dbReference type="Google" id="ProtNLM"/>
    </source>
</evidence>
<dbReference type="InterPro" id="IPR036397">
    <property type="entry name" value="RNaseH_sf"/>
</dbReference>
<dbReference type="GO" id="GO:0003676">
    <property type="term" value="F:nucleic acid binding"/>
    <property type="evidence" value="ECO:0007669"/>
    <property type="project" value="InterPro"/>
</dbReference>
<protein>
    <recommendedName>
        <fullName evidence="3">Mos1 transposase HTH domain-containing protein</fullName>
    </recommendedName>
</protein>
<accession>A0AAW0VQT8</accession>
<proteinExistence type="predicted"/>
<dbReference type="AlphaFoldDB" id="A0AAW0VQT8"/>
<evidence type="ECO:0000313" key="1">
    <source>
        <dbReference type="EMBL" id="KAK8718814.1"/>
    </source>
</evidence>
<gene>
    <name evidence="1" type="ORF">OTU49_014449</name>
</gene>
<dbReference type="Gene3D" id="3.30.420.10">
    <property type="entry name" value="Ribonuclease H-like superfamily/Ribonuclease H"/>
    <property type="match status" value="1"/>
</dbReference>
<name>A0AAW0VQT8_CHEQU</name>
<dbReference type="Proteomes" id="UP001445076">
    <property type="component" value="Unassembled WGS sequence"/>
</dbReference>